<dbReference type="Proteomes" id="UP001229355">
    <property type="component" value="Plasmid unnamed"/>
</dbReference>
<dbReference type="RefSeq" id="WP_280663718.1">
    <property type="nucleotide sequence ID" value="NZ_CP120375.1"/>
</dbReference>
<dbReference type="InterPro" id="IPR012672">
    <property type="entry name" value="T3SS_YscX"/>
</dbReference>
<geneLocation type="plasmid" evidence="1 2">
    <name>unnamed</name>
</geneLocation>
<proteinExistence type="predicted"/>
<reference evidence="1 2" key="1">
    <citation type="submission" date="2023-03" db="EMBL/GenBank/DDBJ databases">
        <authorList>
            <person name="Kaur S."/>
            <person name="Espinosa-Saiz D."/>
            <person name="Velazquez E."/>
            <person name="Menendez E."/>
            <person name="diCenzo G.C."/>
        </authorList>
    </citation>
    <scope>NUCLEOTIDE SEQUENCE [LARGE SCALE GENOMIC DNA]</scope>
    <source>
        <strain evidence="1 2">LMG 24692</strain>
        <plasmid evidence="1 2">unnamed</plasmid>
    </source>
</reference>
<dbReference type="EMBL" id="CP120375">
    <property type="protein sequence ID" value="WEX91762.1"/>
    <property type="molecule type" value="Genomic_DNA"/>
</dbReference>
<evidence type="ECO:0000313" key="2">
    <source>
        <dbReference type="Proteomes" id="UP001229355"/>
    </source>
</evidence>
<gene>
    <name evidence="1" type="ORF">PZN02_006077</name>
</gene>
<keyword evidence="2" id="KW-1185">Reference proteome</keyword>
<dbReference type="Pfam" id="PF09474">
    <property type="entry name" value="Type_III_YscX"/>
    <property type="match status" value="1"/>
</dbReference>
<keyword evidence="1" id="KW-0614">Plasmid</keyword>
<name>A0ABY8DN69_9HYPH</name>
<sequence length="105" mass="11278">MPLLGAIRVSIVDTRPALQFDLLYDAPTVDDLMMAAFAPPIANPGILEAPTYAATVEAAHASLADLVAQATDSDHALLRDALSVLDQARCNRFLFDNARRALMRG</sequence>
<evidence type="ECO:0000313" key="1">
    <source>
        <dbReference type="EMBL" id="WEX91762.1"/>
    </source>
</evidence>
<accession>A0ABY8DN69</accession>
<protein>
    <submittedName>
        <fullName evidence="1">Uncharacterized protein</fullName>
    </submittedName>
</protein>
<organism evidence="1 2">
    <name type="scientific">Sinorhizobium garamanticum</name>
    <dbReference type="NCBI Taxonomy" id="680247"/>
    <lineage>
        <taxon>Bacteria</taxon>
        <taxon>Pseudomonadati</taxon>
        <taxon>Pseudomonadota</taxon>
        <taxon>Alphaproteobacteria</taxon>
        <taxon>Hyphomicrobiales</taxon>
        <taxon>Rhizobiaceae</taxon>
        <taxon>Sinorhizobium/Ensifer group</taxon>
        <taxon>Sinorhizobium</taxon>
    </lineage>
</organism>